<organism evidence="1 2">
    <name type="scientific">Sessilibacter corallicola</name>
    <dbReference type="NCBI Taxonomy" id="2904075"/>
    <lineage>
        <taxon>Bacteria</taxon>
        <taxon>Pseudomonadati</taxon>
        <taxon>Pseudomonadota</taxon>
        <taxon>Gammaproteobacteria</taxon>
        <taxon>Cellvibrionales</taxon>
        <taxon>Cellvibrionaceae</taxon>
        <taxon>Sessilibacter</taxon>
    </lineage>
</organism>
<keyword evidence="2" id="KW-1185">Reference proteome</keyword>
<dbReference type="InterPro" id="IPR023534">
    <property type="entry name" value="Rof/RNase_P-like"/>
</dbReference>
<dbReference type="Pfam" id="PF07073">
    <property type="entry name" value="ROF"/>
    <property type="match status" value="1"/>
</dbReference>
<accession>A0ABQ0ACW5</accession>
<comment type="caution">
    <text evidence="1">The sequence shown here is derived from an EMBL/GenBank/DDBJ whole genome shotgun (WGS) entry which is preliminary data.</text>
</comment>
<reference evidence="1 2" key="1">
    <citation type="submission" date="2024-04" db="EMBL/GenBank/DDBJ databases">
        <title>Draft genome sequence of Sessilibacter corallicola NBRC 116591.</title>
        <authorList>
            <person name="Miyakawa T."/>
            <person name="Kusuya Y."/>
            <person name="Miura T."/>
        </authorList>
    </citation>
    <scope>NUCLEOTIDE SEQUENCE [LARGE SCALE GENOMIC DNA]</scope>
    <source>
        <strain evidence="1 2">KU-00831-HH</strain>
    </source>
</reference>
<proteinExistence type="predicted"/>
<name>A0ABQ0ACW5_9GAMM</name>
<protein>
    <submittedName>
        <fullName evidence="1">Rho-binding antiterminator</fullName>
    </submittedName>
</protein>
<dbReference type="Proteomes" id="UP001465153">
    <property type="component" value="Unassembled WGS sequence"/>
</dbReference>
<dbReference type="RefSeq" id="WP_233090247.1">
    <property type="nucleotide sequence ID" value="NZ_BAABWN010000012.1"/>
</dbReference>
<dbReference type="Gene3D" id="2.30.30.400">
    <property type="entry name" value="Rof-like"/>
    <property type="match status" value="1"/>
</dbReference>
<dbReference type="InterPro" id="IPR009778">
    <property type="entry name" value="ROF"/>
</dbReference>
<gene>
    <name evidence="1" type="ORF">NBRC116591_33030</name>
</gene>
<sequence length="80" mass="8942">MISCEIHDYVEIACMYKLSITVTFKTGEKLSGIASDTGYDANRAECIKLIVDNETRLLPLVDLESMTANQANPHFDVVKF</sequence>
<dbReference type="InterPro" id="IPR038626">
    <property type="entry name" value="Rof-like_sf"/>
</dbReference>
<evidence type="ECO:0000313" key="1">
    <source>
        <dbReference type="EMBL" id="GAA6169492.1"/>
    </source>
</evidence>
<evidence type="ECO:0000313" key="2">
    <source>
        <dbReference type="Proteomes" id="UP001465153"/>
    </source>
</evidence>
<dbReference type="EMBL" id="BAABWN010000012">
    <property type="protein sequence ID" value="GAA6169492.1"/>
    <property type="molecule type" value="Genomic_DNA"/>
</dbReference>
<dbReference type="SUPFAM" id="SSF101744">
    <property type="entry name" value="Rof/RNase P subunit-like"/>
    <property type="match status" value="1"/>
</dbReference>